<dbReference type="GO" id="GO:0003824">
    <property type="term" value="F:catalytic activity"/>
    <property type="evidence" value="ECO:0007669"/>
    <property type="project" value="InterPro"/>
</dbReference>
<feature type="domain" description="Glycoside hydrolase family 57 N-terminal" evidence="3">
    <location>
        <begin position="104"/>
        <end position="301"/>
    </location>
</feature>
<dbReference type="InterPro" id="IPR052046">
    <property type="entry name" value="GH57_Enzymes"/>
</dbReference>
<keyword evidence="2" id="KW-0119">Carbohydrate metabolism</keyword>
<accession>A0A3B1C0E7</accession>
<dbReference type="InterPro" id="IPR004300">
    <property type="entry name" value="Glyco_hydro_57_N"/>
</dbReference>
<dbReference type="AlphaFoldDB" id="A0A3B1C0E7"/>
<dbReference type="InterPro" id="IPR011330">
    <property type="entry name" value="Glyco_hydro/deAcase_b/a-brl"/>
</dbReference>
<dbReference type="InterPro" id="IPR027291">
    <property type="entry name" value="Glyco_hydro_38_N_sf"/>
</dbReference>
<dbReference type="EMBL" id="UOGC01000027">
    <property type="protein sequence ID" value="VAX16360.1"/>
    <property type="molecule type" value="Genomic_DNA"/>
</dbReference>
<comment type="similarity">
    <text evidence="1">Belongs to the glycosyl hydrolase 57 family.</text>
</comment>
<reference evidence="4" key="1">
    <citation type="submission" date="2018-06" db="EMBL/GenBank/DDBJ databases">
        <authorList>
            <person name="Zhirakovskaya E."/>
        </authorList>
    </citation>
    <scope>NUCLEOTIDE SEQUENCE</scope>
</reference>
<dbReference type="PANTHER" id="PTHR36306:SF3">
    <property type="entry name" value="GLYCOSIDE HYDROLASE FAMILY 57"/>
    <property type="match status" value="1"/>
</dbReference>
<name>A0A3B1C0E7_9ZZZZ</name>
<organism evidence="4">
    <name type="scientific">hydrothermal vent metagenome</name>
    <dbReference type="NCBI Taxonomy" id="652676"/>
    <lineage>
        <taxon>unclassified sequences</taxon>
        <taxon>metagenomes</taxon>
        <taxon>ecological metagenomes</taxon>
    </lineage>
</organism>
<dbReference type="Pfam" id="PF12055">
    <property type="entry name" value="DUF3536"/>
    <property type="match status" value="1"/>
</dbReference>
<dbReference type="CDD" id="cd10797">
    <property type="entry name" value="GH57N_APU_like_1"/>
    <property type="match status" value="1"/>
</dbReference>
<dbReference type="Pfam" id="PF03065">
    <property type="entry name" value="Glyco_hydro_57"/>
    <property type="match status" value="1"/>
</dbReference>
<sequence length="798" mass="90565">MKRYVCVHGHFYQPPRENPWLEVIEVQDSAYPFHDWNERINRECYAPNTASRLLDDGGRIKGIVNNFEKISFNVGPTLLSWLKAKDPVTYKKIIDADKASVTAYGGHGSAMAQSYNHIIMPLATERDKETQIVWGIADFKSRFGREPEGMWLSETAVDKKTLELLADNGILFTVLSQNQADATRMAGENNWHGLETPIDPARSYVQPLSDGKSISLFFYDGPISQAVAFERLLSDGEKFAERLKSGFSDKRDWPQLLHIATDGETFGHHHSFGEMALTYALSRFECCDETLLTNYGEYLALYPPVVEVDIHENSSWSCVHGVERWRSNCGCNVGTPGFNQEWRAPLREALDYLKSELDAVFEREGEQLFHDPWLARNRYIEVILDRSKTLGFLSANMKNGESNDKKIRAMKLLELQRNSMLMFTSCGWFFDDVSGIETVQILRYAARAIQLCADVTGNSLEEKFTSMLRGAKSNIPTCGTAEDLYRTSAMPEIASLEKILANHIISRTLIPGYTLGPRDPYIVEESDRVDNRHGDASLAISRARIFSSITLEEELVVMATLRLGATDVACYAMENGGEKPYESLVTEIVAAWEKHDVTEIMQVLEKHFKGQSYSLKNLFMESRRTALNTLFASHIKSFHDIYEDLFWKRKEMMGYFLESNVPAPLEFRMAAQYILEKELIATAAGIGSNGSAEKLGDLMAETKKWNVEVNLQPVRKALEARLWKRMEMVIKEKDPESAKLIVQVILAALTTGLDVDLWRIQNVFAEVYFGEKPMADEEFLKHSNMKKLAILLNFTLRA</sequence>
<evidence type="ECO:0000259" key="3">
    <source>
        <dbReference type="Pfam" id="PF03065"/>
    </source>
</evidence>
<gene>
    <name evidence="4" type="ORF">MNBD_NITROSPINAE01-1563</name>
</gene>
<evidence type="ECO:0000256" key="2">
    <source>
        <dbReference type="ARBA" id="ARBA00023277"/>
    </source>
</evidence>
<protein>
    <submittedName>
        <fullName evidence="4">Alpha-amylase/alpha-mannosidase</fullName>
    </submittedName>
</protein>
<dbReference type="InterPro" id="IPR021923">
    <property type="entry name" value="DUF3536"/>
</dbReference>
<dbReference type="SUPFAM" id="SSF88713">
    <property type="entry name" value="Glycoside hydrolase/deacetylase"/>
    <property type="match status" value="1"/>
</dbReference>
<dbReference type="Gene3D" id="3.20.110.10">
    <property type="entry name" value="Glycoside hydrolase 38, N terminal domain"/>
    <property type="match status" value="2"/>
</dbReference>
<evidence type="ECO:0000256" key="1">
    <source>
        <dbReference type="ARBA" id="ARBA00006821"/>
    </source>
</evidence>
<dbReference type="GO" id="GO:0005975">
    <property type="term" value="P:carbohydrate metabolic process"/>
    <property type="evidence" value="ECO:0007669"/>
    <property type="project" value="InterPro"/>
</dbReference>
<proteinExistence type="inferred from homology"/>
<evidence type="ECO:0000313" key="4">
    <source>
        <dbReference type="EMBL" id="VAX16360.1"/>
    </source>
</evidence>
<dbReference type="PANTHER" id="PTHR36306">
    <property type="entry name" value="ALPHA-AMYLASE-RELATED-RELATED"/>
    <property type="match status" value="1"/>
</dbReference>